<dbReference type="PROSITE" id="PS51273">
    <property type="entry name" value="GATASE_TYPE_1"/>
    <property type="match status" value="1"/>
</dbReference>
<gene>
    <name evidence="2" type="ORF">OXH18_22450</name>
</gene>
<keyword evidence="3" id="KW-1185">Reference proteome</keyword>
<dbReference type="AlphaFoldDB" id="A0A9E9CB64"/>
<keyword evidence="2" id="KW-0315">Glutamine amidotransferase</keyword>
<reference evidence="2" key="1">
    <citation type="submission" date="2022-12" db="EMBL/GenBank/DDBJ databases">
        <title>Polyphasic identification of a Novel Hot-Spring Cyanobacterium Ocullathermofonsia sinensis gen nov. sp. nov. and Genomic Insights on its Adaptations to the Thermal Habitat.</title>
        <authorList>
            <person name="Daroch M."/>
            <person name="Tang J."/>
            <person name="Jiang Y."/>
        </authorList>
    </citation>
    <scope>NUCLEOTIDE SEQUENCE</scope>
    <source>
        <strain evidence="2">PKUAC-SCTA174</strain>
    </source>
</reference>
<organism evidence="2 3">
    <name type="scientific">Thermocoleostomius sinensis A174</name>
    <dbReference type="NCBI Taxonomy" id="2016057"/>
    <lineage>
        <taxon>Bacteria</taxon>
        <taxon>Bacillati</taxon>
        <taxon>Cyanobacteriota</taxon>
        <taxon>Cyanophyceae</taxon>
        <taxon>Oculatellales</taxon>
        <taxon>Oculatellaceae</taxon>
        <taxon>Thermocoleostomius</taxon>
    </lineage>
</organism>
<dbReference type="RefSeq" id="WP_268609715.1">
    <property type="nucleotide sequence ID" value="NZ_CP113797.1"/>
</dbReference>
<dbReference type="KEGG" id="tsin:OXH18_22450"/>
<dbReference type="InterPro" id="IPR044992">
    <property type="entry name" value="ChyE-like"/>
</dbReference>
<dbReference type="SUPFAM" id="SSF52317">
    <property type="entry name" value="Class I glutamine amidotransferase-like"/>
    <property type="match status" value="1"/>
</dbReference>
<evidence type="ECO:0000313" key="3">
    <source>
        <dbReference type="Proteomes" id="UP001163152"/>
    </source>
</evidence>
<dbReference type="Proteomes" id="UP001163152">
    <property type="component" value="Chromosome"/>
</dbReference>
<evidence type="ECO:0000313" key="2">
    <source>
        <dbReference type="EMBL" id="WAL59900.1"/>
    </source>
</evidence>
<dbReference type="FunFam" id="3.40.50.880:FF:000033">
    <property type="entry name" value="Glutamine amidotransferase class-I"/>
    <property type="match status" value="1"/>
</dbReference>
<dbReference type="PANTHER" id="PTHR42695">
    <property type="entry name" value="GLUTAMINE AMIDOTRANSFERASE YLR126C-RELATED"/>
    <property type="match status" value="1"/>
</dbReference>
<evidence type="ECO:0000259" key="1">
    <source>
        <dbReference type="Pfam" id="PF00117"/>
    </source>
</evidence>
<protein>
    <submittedName>
        <fullName evidence="2">Type 1 glutamine amidotransferase</fullName>
    </submittedName>
</protein>
<accession>A0A9E9CB64</accession>
<dbReference type="Gene3D" id="3.40.50.880">
    <property type="match status" value="1"/>
</dbReference>
<dbReference type="InterPro" id="IPR029062">
    <property type="entry name" value="Class_I_gatase-like"/>
</dbReference>
<sequence>MKIHYLQHVPFEGLASIESWAISQNHSLSATRFHSNEPLPSVKDIDWLIVMGGPMNIYEDDKYPWLTEEKRFIEQAIKQNKTVIGICLGSQLIANVLGAKIYQAQHKEIGWFPIQMTDMAKDSAVFNSLPQRLTVFHWHGDTFDLPESATRLAYSEGCQNQAFVYNQKVLGLQFHLESTKDSVQQIIENCADELVEGRYIQKPEEMLLGDGDFDTLNNAMSRILNNLSSGSAA</sequence>
<feature type="domain" description="Glutamine amidotransferase" evidence="1">
    <location>
        <begin position="36"/>
        <end position="190"/>
    </location>
</feature>
<dbReference type="Pfam" id="PF00117">
    <property type="entry name" value="GATase"/>
    <property type="match status" value="1"/>
</dbReference>
<dbReference type="PANTHER" id="PTHR42695:SF5">
    <property type="entry name" value="GLUTAMINE AMIDOTRANSFERASE YLR126C-RELATED"/>
    <property type="match status" value="1"/>
</dbReference>
<dbReference type="GO" id="GO:0005829">
    <property type="term" value="C:cytosol"/>
    <property type="evidence" value="ECO:0007669"/>
    <property type="project" value="TreeGrafter"/>
</dbReference>
<name>A0A9E9CB64_9CYAN</name>
<proteinExistence type="predicted"/>
<dbReference type="InterPro" id="IPR017926">
    <property type="entry name" value="GATASE"/>
</dbReference>
<dbReference type="EMBL" id="CP113797">
    <property type="protein sequence ID" value="WAL59900.1"/>
    <property type="molecule type" value="Genomic_DNA"/>
</dbReference>
<dbReference type="CDD" id="cd01741">
    <property type="entry name" value="GATase1_1"/>
    <property type="match status" value="1"/>
</dbReference>